<dbReference type="AlphaFoldDB" id="A0A895XNA5"/>
<protein>
    <submittedName>
        <fullName evidence="1">Uncharacterized protein</fullName>
    </submittedName>
</protein>
<keyword evidence="2" id="KW-1185">Reference proteome</keyword>
<evidence type="ECO:0000313" key="1">
    <source>
        <dbReference type="EMBL" id="QSB07131.1"/>
    </source>
</evidence>
<sequence>MTNASTDAAQAQNALIRTVLTAALPRRGEPTLTWHINAEGDCLRGAGSREAVSLAAGRLGGGSARDQIDQGSTSVTVTWPGYSNGTQASIELTVTN</sequence>
<dbReference type="Proteomes" id="UP000662939">
    <property type="component" value="Plasmid p2"/>
</dbReference>
<accession>A0A895XNA5</accession>
<name>A0A895XNA5_9ACTN</name>
<dbReference type="EMBL" id="CP070497">
    <property type="protein sequence ID" value="QSB07131.1"/>
    <property type="molecule type" value="Genomic_DNA"/>
</dbReference>
<organism evidence="1 2">
    <name type="scientific">Natronoglycomyces albus</name>
    <dbReference type="NCBI Taxonomy" id="2811108"/>
    <lineage>
        <taxon>Bacteria</taxon>
        <taxon>Bacillati</taxon>
        <taxon>Actinomycetota</taxon>
        <taxon>Actinomycetes</taxon>
        <taxon>Glycomycetales</taxon>
        <taxon>Glycomycetaceae</taxon>
        <taxon>Natronoglycomyces</taxon>
    </lineage>
</organism>
<dbReference type="KEGG" id="nav:JQS30_16855"/>
<evidence type="ECO:0000313" key="2">
    <source>
        <dbReference type="Proteomes" id="UP000662939"/>
    </source>
</evidence>
<dbReference type="RefSeq" id="WP_213173126.1">
    <property type="nucleotide sequence ID" value="NZ_CP070497.1"/>
</dbReference>
<geneLocation type="plasmid" evidence="1 2">
    <name>p2</name>
</geneLocation>
<reference evidence="1" key="1">
    <citation type="submission" date="2021-02" db="EMBL/GenBank/DDBJ databases">
        <title>Natronoglycomyces albus gen. nov., sp. nov, a haloalkaliphilic actinobacterium from a soda solonchak soil.</title>
        <authorList>
            <person name="Sorokin D.Y."/>
            <person name="Khijniak T.V."/>
            <person name="Zakharycheva A.P."/>
            <person name="Boueva O.V."/>
            <person name="Ariskina E.V."/>
            <person name="Hahnke R.L."/>
            <person name="Bunk B."/>
            <person name="Sproer C."/>
            <person name="Schumann P."/>
            <person name="Evtushenko L.I."/>
            <person name="Kublanov I.V."/>
        </authorList>
    </citation>
    <scope>NUCLEOTIDE SEQUENCE</scope>
    <source>
        <strain evidence="1">DSM 106290</strain>
        <plasmid evidence="1">p2</plasmid>
    </source>
</reference>
<gene>
    <name evidence="1" type="ORF">JQS30_16855</name>
</gene>
<keyword evidence="1" id="KW-0614">Plasmid</keyword>
<proteinExistence type="predicted"/>